<dbReference type="SUPFAM" id="SSF56672">
    <property type="entry name" value="DNA/RNA polymerases"/>
    <property type="match status" value="1"/>
</dbReference>
<gene>
    <name evidence="2" type="ORF">NOO_LOCUS11224</name>
</gene>
<evidence type="ECO:0000313" key="4">
    <source>
        <dbReference type="WBParaSite" id="nOo.2.0.1.t11224-RA"/>
    </source>
</evidence>
<organism evidence="4">
    <name type="scientific">Onchocerca ochengi</name>
    <name type="common">Filarial nematode worm</name>
    <dbReference type="NCBI Taxonomy" id="42157"/>
    <lineage>
        <taxon>Eukaryota</taxon>
        <taxon>Metazoa</taxon>
        <taxon>Ecdysozoa</taxon>
        <taxon>Nematoda</taxon>
        <taxon>Chromadorea</taxon>
        <taxon>Rhabditida</taxon>
        <taxon>Spirurina</taxon>
        <taxon>Spiruromorpha</taxon>
        <taxon>Filarioidea</taxon>
        <taxon>Onchocercidae</taxon>
        <taxon>Onchocerca</taxon>
    </lineage>
</organism>
<proteinExistence type="predicted"/>
<dbReference type="OrthoDB" id="5920710at2759"/>
<dbReference type="STRING" id="42157.A0A182ESV3"/>
<sequence>MLPDLVGILLRFRMMTNVIIADVEKAFLQLELHLSDRNCTRFLWLKDIHSAVAGKNLKRYRFKTVPFGVISSPFLLSATLNHHLEINGIKLALEIRKNLYVDNITLSAKNTEEALRKYEETKSIFGDDAMNIREILSNDENFSTKIAEKDRANMEVKKILGINWDHPIKGMTIPRLELSAILIGVRAARFVIKQLELETTAEAKFLFRHIPSEHNPVDIAIKEIYPRKLGKYELWRYGPPWLKENESSWPQWDFNFKEEIEEPEEKAIAKITTHRSLRRLENSELEKGSKRPIYLPRRNSITEFLIQQHHEDLIHAGVAHTLAEMRRKFWIP</sequence>
<evidence type="ECO:0000313" key="3">
    <source>
        <dbReference type="Proteomes" id="UP000271087"/>
    </source>
</evidence>
<dbReference type="Pfam" id="PF00078">
    <property type="entry name" value="RVT_1"/>
    <property type="match status" value="1"/>
</dbReference>
<dbReference type="Gene3D" id="3.10.10.10">
    <property type="entry name" value="HIV Type 1 Reverse Transcriptase, subunit A, domain 1"/>
    <property type="match status" value="1"/>
</dbReference>
<dbReference type="WBParaSite" id="nOo.2.0.1.t11224-RA">
    <property type="protein sequence ID" value="nOo.2.0.1.t11224-RA"/>
    <property type="gene ID" value="nOo.2.0.1.g11224"/>
</dbReference>
<dbReference type="EMBL" id="UYRW01007486">
    <property type="protein sequence ID" value="VDM95335.1"/>
    <property type="molecule type" value="Genomic_DNA"/>
</dbReference>
<feature type="domain" description="Reverse transcriptase" evidence="1">
    <location>
        <begin position="18"/>
        <end position="131"/>
    </location>
</feature>
<dbReference type="AlphaFoldDB" id="A0A182ESV3"/>
<dbReference type="InterPro" id="IPR043502">
    <property type="entry name" value="DNA/RNA_pol_sf"/>
</dbReference>
<evidence type="ECO:0000259" key="1">
    <source>
        <dbReference type="Pfam" id="PF00078"/>
    </source>
</evidence>
<dbReference type="Proteomes" id="UP000271087">
    <property type="component" value="Unassembled WGS sequence"/>
</dbReference>
<protein>
    <submittedName>
        <fullName evidence="4">Reverse transcriptase domain-containing protein</fullName>
    </submittedName>
</protein>
<accession>A0A182ESV3</accession>
<reference evidence="2 3" key="2">
    <citation type="submission" date="2018-08" db="EMBL/GenBank/DDBJ databases">
        <authorList>
            <person name="Laetsch R D."/>
            <person name="Stevens L."/>
            <person name="Kumar S."/>
            <person name="Blaxter L. M."/>
        </authorList>
    </citation>
    <scope>NUCLEOTIDE SEQUENCE [LARGE SCALE GENOMIC DNA]</scope>
</reference>
<dbReference type="Gene3D" id="3.30.70.270">
    <property type="match status" value="1"/>
</dbReference>
<reference evidence="4" key="1">
    <citation type="submission" date="2016-06" db="UniProtKB">
        <authorList>
            <consortium name="WormBaseParasite"/>
        </authorList>
    </citation>
    <scope>IDENTIFICATION</scope>
</reference>
<dbReference type="InterPro" id="IPR000477">
    <property type="entry name" value="RT_dom"/>
</dbReference>
<keyword evidence="3" id="KW-1185">Reference proteome</keyword>
<dbReference type="InterPro" id="IPR008042">
    <property type="entry name" value="Retrotrans_Pao"/>
</dbReference>
<dbReference type="Pfam" id="PF05380">
    <property type="entry name" value="Peptidase_A17"/>
    <property type="match status" value="1"/>
</dbReference>
<dbReference type="InterPro" id="IPR043128">
    <property type="entry name" value="Rev_trsase/Diguanyl_cyclase"/>
</dbReference>
<evidence type="ECO:0000313" key="2">
    <source>
        <dbReference type="EMBL" id="VDM95335.1"/>
    </source>
</evidence>
<name>A0A182ESV3_ONCOC</name>
<dbReference type="PANTHER" id="PTHR47331">
    <property type="entry name" value="PHD-TYPE DOMAIN-CONTAINING PROTEIN"/>
    <property type="match status" value="1"/>
</dbReference>